<dbReference type="PANTHER" id="PTHR43663">
    <property type="entry name" value="CHROMATE TRANSPORT PROTEIN-RELATED"/>
    <property type="match status" value="1"/>
</dbReference>
<dbReference type="AlphaFoldDB" id="A0A0G3BJF5"/>
<evidence type="ECO:0000256" key="2">
    <source>
        <dbReference type="ARBA" id="ARBA00005262"/>
    </source>
</evidence>
<keyword evidence="5 7" id="KW-1133">Transmembrane helix</keyword>
<proteinExistence type="inferred from homology"/>
<dbReference type="InterPro" id="IPR003370">
    <property type="entry name" value="Chromate_transpt"/>
</dbReference>
<feature type="transmembrane region" description="Helical" evidence="7">
    <location>
        <begin position="137"/>
        <end position="164"/>
    </location>
</feature>
<dbReference type="InterPro" id="IPR052518">
    <property type="entry name" value="CHR_Transporter"/>
</dbReference>
<dbReference type="EMBL" id="CP011371">
    <property type="protein sequence ID" value="AKJ29584.1"/>
    <property type="molecule type" value="Genomic_DNA"/>
</dbReference>
<evidence type="ECO:0000313" key="8">
    <source>
        <dbReference type="EMBL" id="AKJ29584.1"/>
    </source>
</evidence>
<evidence type="ECO:0000256" key="3">
    <source>
        <dbReference type="ARBA" id="ARBA00022475"/>
    </source>
</evidence>
<feature type="transmembrane region" description="Helical" evidence="7">
    <location>
        <begin position="66"/>
        <end position="93"/>
    </location>
</feature>
<evidence type="ECO:0000256" key="1">
    <source>
        <dbReference type="ARBA" id="ARBA00004651"/>
    </source>
</evidence>
<dbReference type="KEGG" id="pbh:AAW51_2893"/>
<dbReference type="PANTHER" id="PTHR43663:SF1">
    <property type="entry name" value="CHROMATE TRANSPORTER"/>
    <property type="match status" value="1"/>
</dbReference>
<dbReference type="STRING" id="413882.AAW51_2893"/>
<accession>A0A0G3BJF5</accession>
<organism evidence="8 9">
    <name type="scientific">Caldimonas brevitalea</name>
    <dbReference type="NCBI Taxonomy" id="413882"/>
    <lineage>
        <taxon>Bacteria</taxon>
        <taxon>Pseudomonadati</taxon>
        <taxon>Pseudomonadota</taxon>
        <taxon>Betaproteobacteria</taxon>
        <taxon>Burkholderiales</taxon>
        <taxon>Sphaerotilaceae</taxon>
        <taxon>Caldimonas</taxon>
    </lineage>
</organism>
<evidence type="ECO:0000256" key="4">
    <source>
        <dbReference type="ARBA" id="ARBA00022692"/>
    </source>
</evidence>
<protein>
    <submittedName>
        <fullName evidence="8">Chromate transporter</fullName>
    </submittedName>
</protein>
<dbReference type="Proteomes" id="UP000035352">
    <property type="component" value="Chromosome"/>
</dbReference>
<feature type="transmembrane region" description="Helical" evidence="7">
    <location>
        <begin position="105"/>
        <end position="125"/>
    </location>
</feature>
<comment type="subcellular location">
    <subcellularLocation>
        <location evidence="1">Cell membrane</location>
        <topology evidence="1">Multi-pass membrane protein</topology>
    </subcellularLocation>
</comment>
<sequence>MWQLFWVFTRLALQGFGGVLPVAQRELVERERWLSKHDFVELLSVGQVLPGPNVMNLSLMVGDRFFGLRGAFVALAGMVGAPLVIVLAAAALYAELAHHTMVSGALRGMGAVSAGLIFATGLKLLGSLKSTPLGRPVAWGVVGVTVLLIAGLRWPLLWVLAALGTLSVTSAWRRIAP</sequence>
<keyword evidence="4 7" id="KW-0812">Transmembrane</keyword>
<comment type="similarity">
    <text evidence="2">Belongs to the chromate ion transporter (CHR) (TC 2.A.51) family.</text>
</comment>
<gene>
    <name evidence="8" type="primary">chrA</name>
    <name evidence="8" type="ORF">AAW51_2893</name>
</gene>
<evidence type="ECO:0000256" key="7">
    <source>
        <dbReference type="SAM" id="Phobius"/>
    </source>
</evidence>
<keyword evidence="9" id="KW-1185">Reference proteome</keyword>
<evidence type="ECO:0000256" key="5">
    <source>
        <dbReference type="ARBA" id="ARBA00022989"/>
    </source>
</evidence>
<keyword evidence="6 7" id="KW-0472">Membrane</keyword>
<reference evidence="8 9" key="1">
    <citation type="submission" date="2015-05" db="EMBL/GenBank/DDBJ databases">
        <authorList>
            <person name="Tang B."/>
            <person name="Yu Y."/>
        </authorList>
    </citation>
    <scope>NUCLEOTIDE SEQUENCE [LARGE SCALE GENOMIC DNA]</scope>
    <source>
        <strain evidence="8 9">DSM 7029</strain>
    </source>
</reference>
<evidence type="ECO:0000313" key="9">
    <source>
        <dbReference type="Proteomes" id="UP000035352"/>
    </source>
</evidence>
<dbReference type="Pfam" id="PF02417">
    <property type="entry name" value="Chromate_transp"/>
    <property type="match status" value="1"/>
</dbReference>
<dbReference type="GO" id="GO:0005886">
    <property type="term" value="C:plasma membrane"/>
    <property type="evidence" value="ECO:0007669"/>
    <property type="project" value="UniProtKB-SubCell"/>
</dbReference>
<keyword evidence="3" id="KW-1003">Cell membrane</keyword>
<dbReference type="GO" id="GO:0015109">
    <property type="term" value="F:chromate transmembrane transporter activity"/>
    <property type="evidence" value="ECO:0007669"/>
    <property type="project" value="InterPro"/>
</dbReference>
<evidence type="ECO:0000256" key="6">
    <source>
        <dbReference type="ARBA" id="ARBA00023136"/>
    </source>
</evidence>
<name>A0A0G3BJF5_9BURK</name>
<dbReference type="PATRIC" id="fig|413882.6.peg.3018"/>